<dbReference type="PROSITE" id="PS51534">
    <property type="entry name" value="SEFIR"/>
    <property type="match status" value="1"/>
</dbReference>
<proteinExistence type="predicted"/>
<dbReference type="AlphaFoldDB" id="A0AA93B9L5"/>
<gene>
    <name evidence="2" type="ORF">DXB80_13615</name>
</gene>
<evidence type="ECO:0000259" key="1">
    <source>
        <dbReference type="PROSITE" id="PS51534"/>
    </source>
</evidence>
<dbReference type="InterPro" id="IPR035897">
    <property type="entry name" value="Toll_tir_struct_dom_sf"/>
</dbReference>
<dbReference type="Proteomes" id="UP000261245">
    <property type="component" value="Unassembled WGS sequence"/>
</dbReference>
<dbReference type="Pfam" id="PF08357">
    <property type="entry name" value="SEFIR"/>
    <property type="match status" value="1"/>
</dbReference>
<dbReference type="Gene3D" id="3.40.50.10140">
    <property type="entry name" value="Toll/interleukin-1 receptor homology (TIR) domain"/>
    <property type="match status" value="1"/>
</dbReference>
<dbReference type="EMBL" id="QSUC01000055">
    <property type="protein sequence ID" value="RGN04125.1"/>
    <property type="molecule type" value="Genomic_DNA"/>
</dbReference>
<evidence type="ECO:0000313" key="2">
    <source>
        <dbReference type="EMBL" id="RGN04125.1"/>
    </source>
</evidence>
<protein>
    <recommendedName>
        <fullName evidence="1">SEFIR domain-containing protein</fullName>
    </recommendedName>
</protein>
<evidence type="ECO:0000313" key="3">
    <source>
        <dbReference type="Proteomes" id="UP000261245"/>
    </source>
</evidence>
<accession>A0AA93B9L5</accession>
<sequence length="543" mass="62544">MKNYSLELRRIFDKPYFSVNVADLSLLEKLQNDLKELEGIKNVNISEGKRRHLTIYGETFVDVKEVHKQIKDYLDAFNDANNILENSSKEQVKNPVDNFTPPVPQYMEIPKDCPTVFISHAWDDEEHKKWILKLAHDLEAVYGINVLCDFYNQGGLDLTSFMIHGISKANRVLIIGTPKYKEKSESLDNSGVSFEGMIMSSILFREKNVEAKFIPILKEGSFESSFNTMMGVRTGYDLSTVENYNANIKLLAQDVWNEPAIQRPKRAHKPNFNRVDKEEKQESELPIWKKIVLYEKMQPEEFLVAYNTCLGLLRLNNIQNPIQLAHLVSTFVELDAKGVSLSSEDKNMLKGNIDRLLSSKGNRDDLYECYILYAQTLNVNGYDKDMSDFSCEIRHFFHNRERELWEQFKYKLVLLLENLDDSNVLELKSLHLTAPDHGTAYSSLPLLKYVDLDKLVAKILKLSSTSRTMLADFLIERYFLSYGVESVNENLREDIDALKELSDKLQVAICSLTPVEKLSYYKLTNAITSAFKRCEGTTIRLVD</sequence>
<dbReference type="RefSeq" id="WP_117729457.1">
    <property type="nucleotide sequence ID" value="NZ_QRSU01000060.1"/>
</dbReference>
<feature type="domain" description="SEFIR" evidence="1">
    <location>
        <begin position="113"/>
        <end position="247"/>
    </location>
</feature>
<name>A0AA93B9L5_9BACT</name>
<organism evidence="2 3">
    <name type="scientific">Segatella copri</name>
    <dbReference type="NCBI Taxonomy" id="165179"/>
    <lineage>
        <taxon>Bacteria</taxon>
        <taxon>Pseudomonadati</taxon>
        <taxon>Bacteroidota</taxon>
        <taxon>Bacteroidia</taxon>
        <taxon>Bacteroidales</taxon>
        <taxon>Prevotellaceae</taxon>
        <taxon>Segatella</taxon>
    </lineage>
</organism>
<dbReference type="InterPro" id="IPR013568">
    <property type="entry name" value="SEFIR_dom"/>
</dbReference>
<dbReference type="SUPFAM" id="SSF52200">
    <property type="entry name" value="Toll/Interleukin receptor TIR domain"/>
    <property type="match status" value="1"/>
</dbReference>
<reference evidence="2 3" key="1">
    <citation type="submission" date="2018-08" db="EMBL/GenBank/DDBJ databases">
        <title>A genome reference for cultivated species of the human gut microbiota.</title>
        <authorList>
            <person name="Zou Y."/>
            <person name="Xue W."/>
            <person name="Luo G."/>
        </authorList>
    </citation>
    <scope>NUCLEOTIDE SEQUENCE [LARGE SCALE GENOMIC DNA]</scope>
    <source>
        <strain evidence="2 3">OM06-11</strain>
    </source>
</reference>
<comment type="caution">
    <text evidence="2">The sequence shown here is derived from an EMBL/GenBank/DDBJ whole genome shotgun (WGS) entry which is preliminary data.</text>
</comment>